<evidence type="ECO:0000313" key="1">
    <source>
        <dbReference type="EMBL" id="MBL1104197.1"/>
    </source>
</evidence>
<reference evidence="1 2" key="1">
    <citation type="submission" date="2021-01" db="EMBL/GenBank/DDBJ databases">
        <title>WGS of actinomycetes isolated from Thailand.</title>
        <authorList>
            <person name="Thawai C."/>
        </authorList>
    </citation>
    <scope>NUCLEOTIDE SEQUENCE [LARGE SCALE GENOMIC DNA]</scope>
    <source>
        <strain evidence="1 2">CH5-8</strain>
    </source>
</reference>
<proteinExistence type="predicted"/>
<dbReference type="EMBL" id="JAERRH010000002">
    <property type="protein sequence ID" value="MBL1104197.1"/>
    <property type="molecule type" value="Genomic_DNA"/>
</dbReference>
<organism evidence="1 2">
    <name type="scientific">Streptomyces musisoli</name>
    <dbReference type="NCBI Taxonomy" id="2802280"/>
    <lineage>
        <taxon>Bacteria</taxon>
        <taxon>Bacillati</taxon>
        <taxon>Actinomycetota</taxon>
        <taxon>Actinomycetes</taxon>
        <taxon>Kitasatosporales</taxon>
        <taxon>Streptomycetaceae</taxon>
        <taxon>Streptomyces</taxon>
    </lineage>
</organism>
<evidence type="ECO:0000313" key="2">
    <source>
        <dbReference type="Proteomes" id="UP000621386"/>
    </source>
</evidence>
<protein>
    <submittedName>
        <fullName evidence="1">Uncharacterized protein</fullName>
    </submittedName>
</protein>
<name>A0ABS1NWK2_9ACTN</name>
<keyword evidence="2" id="KW-1185">Reference proteome</keyword>
<accession>A0ABS1NWK2</accession>
<comment type="caution">
    <text evidence="1">The sequence shown here is derived from an EMBL/GenBank/DDBJ whole genome shotgun (WGS) entry which is preliminary data.</text>
</comment>
<gene>
    <name evidence="1" type="ORF">JK361_06180</name>
</gene>
<sequence length="242" mass="26504">MRMNDFPLVDQEPAPEWYGRLRVQTDDLSPAARLTGPGQGAFGTVAAIAAPGFPAYARILHPARLDERPVRWSTVAAAHGTRATPLTRWHEVIGTDQDFVNRSDLGLTGVWDEHPEEGPTPPDVARALLPVLARHTGTPDRCWFGLWCGYGRWDFGRFPTFETPGRDEVLLAGRLEDAVSPVSLDEFAQLPDLWWPQDHAWCLGGDVDLVSTYVGGSPELIADLLAAPDLETHPVGPDDLVG</sequence>
<dbReference type="Proteomes" id="UP000621386">
    <property type="component" value="Unassembled WGS sequence"/>
</dbReference>